<gene>
    <name evidence="2" type="ORF">O0235_00595</name>
</gene>
<organism evidence="2 3">
    <name type="scientific">Tepidiforma flava</name>
    <dbReference type="NCBI Taxonomy" id="3004094"/>
    <lineage>
        <taxon>Bacteria</taxon>
        <taxon>Bacillati</taxon>
        <taxon>Chloroflexota</taxon>
        <taxon>Tepidiformia</taxon>
        <taxon>Tepidiformales</taxon>
        <taxon>Tepidiformaceae</taxon>
        <taxon>Tepidiforma</taxon>
    </lineage>
</organism>
<proteinExistence type="predicted"/>
<feature type="domain" description="DUF6285" evidence="1">
    <location>
        <begin position="11"/>
        <end position="67"/>
    </location>
</feature>
<dbReference type="InterPro" id="IPR046252">
    <property type="entry name" value="DUF6285"/>
</dbReference>
<evidence type="ECO:0000313" key="3">
    <source>
        <dbReference type="Proteomes" id="UP001212803"/>
    </source>
</evidence>
<sequence>MGRPGPAAGGRADAARLAQVREALLRRNGDLCERIRRGDADEGPWRLAVLSHLRTVTLDKLEVSNPGLAAEYRDRA</sequence>
<dbReference type="RefSeq" id="WP_270056679.1">
    <property type="nucleotide sequence ID" value="NZ_CP115149.1"/>
</dbReference>
<dbReference type="Proteomes" id="UP001212803">
    <property type="component" value="Chromosome"/>
</dbReference>
<evidence type="ECO:0000259" key="1">
    <source>
        <dbReference type="Pfam" id="PF19802"/>
    </source>
</evidence>
<keyword evidence="3" id="KW-1185">Reference proteome</keyword>
<evidence type="ECO:0000313" key="2">
    <source>
        <dbReference type="EMBL" id="WBL36154.1"/>
    </source>
</evidence>
<accession>A0ABY7M7Z9</accession>
<reference evidence="2 3" key="1">
    <citation type="journal article" date="2023" name="ISME J.">
        <title>Thermophilic Dehalococcoidia with unusual traits shed light on an unexpected past.</title>
        <authorList>
            <person name="Palmer M."/>
            <person name="Covington J.K."/>
            <person name="Zhou E.M."/>
            <person name="Thomas S.C."/>
            <person name="Habib N."/>
            <person name="Seymour C.O."/>
            <person name="Lai D."/>
            <person name="Johnston J."/>
            <person name="Hashimi A."/>
            <person name="Jiao J.Y."/>
            <person name="Muok A.R."/>
            <person name="Liu L."/>
            <person name="Xian W.D."/>
            <person name="Zhi X.Y."/>
            <person name="Li M.M."/>
            <person name="Silva L.P."/>
            <person name="Bowen B.P."/>
            <person name="Louie K."/>
            <person name="Briegel A."/>
            <person name="Pett-Ridge J."/>
            <person name="Weber P.K."/>
            <person name="Tocheva E.I."/>
            <person name="Woyke T."/>
            <person name="Northen T.R."/>
            <person name="Mayali X."/>
            <person name="Li W.J."/>
            <person name="Hedlund B.P."/>
        </authorList>
    </citation>
    <scope>NUCLEOTIDE SEQUENCE [LARGE SCALE GENOMIC DNA]</scope>
    <source>
        <strain evidence="2 3">YIM 72310</strain>
    </source>
</reference>
<protein>
    <submittedName>
        <fullName evidence="2">DUF6285 domain-containing protein</fullName>
    </submittedName>
</protein>
<name>A0ABY7M7Z9_9CHLR</name>
<dbReference type="EMBL" id="CP115149">
    <property type="protein sequence ID" value="WBL36154.1"/>
    <property type="molecule type" value="Genomic_DNA"/>
</dbReference>
<dbReference type="Pfam" id="PF19802">
    <property type="entry name" value="DUF6285"/>
    <property type="match status" value="1"/>
</dbReference>